<evidence type="ECO:0000256" key="14">
    <source>
        <dbReference type="ARBA" id="ARBA00049255"/>
    </source>
</evidence>
<dbReference type="OrthoDB" id="9805455at2"/>
<keyword evidence="9 15" id="KW-0067">ATP-binding</keyword>
<evidence type="ECO:0000256" key="1">
    <source>
        <dbReference type="ARBA" id="ARBA00004496"/>
    </source>
</evidence>
<dbReference type="GO" id="GO:0006432">
    <property type="term" value="P:phenylalanyl-tRNA aminoacylation"/>
    <property type="evidence" value="ECO:0007669"/>
    <property type="project" value="UniProtKB-UniRule"/>
</dbReference>
<name>A0A1G5X106_9BACT</name>
<dbReference type="AlphaFoldDB" id="A0A1G5X106"/>
<keyword evidence="4 15" id="KW-0963">Cytoplasm</keyword>
<evidence type="ECO:0000256" key="11">
    <source>
        <dbReference type="ARBA" id="ARBA00022884"/>
    </source>
</evidence>
<evidence type="ECO:0000259" key="17">
    <source>
        <dbReference type="PROSITE" id="PS50886"/>
    </source>
</evidence>
<dbReference type="InterPro" id="IPR041616">
    <property type="entry name" value="PheRS_beta_core"/>
</dbReference>
<keyword evidence="6 15" id="KW-0436">Ligase</keyword>
<dbReference type="SUPFAM" id="SSF54991">
    <property type="entry name" value="Anticodon-binding domain of PheRS"/>
    <property type="match status" value="1"/>
</dbReference>
<dbReference type="EMBL" id="FMXE01000008">
    <property type="protein sequence ID" value="SDA64083.1"/>
    <property type="molecule type" value="Genomic_DNA"/>
</dbReference>
<evidence type="ECO:0000256" key="2">
    <source>
        <dbReference type="ARBA" id="ARBA00008653"/>
    </source>
</evidence>
<comment type="subunit">
    <text evidence="3 15">Tetramer of two alpha and two beta subunits.</text>
</comment>
<dbReference type="Gene3D" id="3.30.930.10">
    <property type="entry name" value="Bira Bifunctional Protein, Domain 2"/>
    <property type="match status" value="1"/>
</dbReference>
<reference evidence="21" key="1">
    <citation type="submission" date="2016-10" db="EMBL/GenBank/DDBJ databases">
        <authorList>
            <person name="Varghese N."/>
            <person name="Submissions S."/>
        </authorList>
    </citation>
    <scope>NUCLEOTIDE SEQUENCE [LARGE SCALE GENOMIC DNA]</scope>
    <source>
        <strain evidence="21">DSM 22703</strain>
    </source>
</reference>
<dbReference type="SMART" id="SM00874">
    <property type="entry name" value="B5"/>
    <property type="match status" value="1"/>
</dbReference>
<feature type="domain" description="FDX-ACB" evidence="18">
    <location>
        <begin position="710"/>
        <end position="803"/>
    </location>
</feature>
<evidence type="ECO:0000256" key="15">
    <source>
        <dbReference type="HAMAP-Rule" id="MF_00283"/>
    </source>
</evidence>
<dbReference type="Pfam" id="PF03147">
    <property type="entry name" value="FDX-ACB"/>
    <property type="match status" value="1"/>
</dbReference>
<evidence type="ECO:0000256" key="3">
    <source>
        <dbReference type="ARBA" id="ARBA00011209"/>
    </source>
</evidence>
<keyword evidence="13 15" id="KW-0030">Aminoacyl-tRNA synthetase</keyword>
<dbReference type="InterPro" id="IPR005121">
    <property type="entry name" value="Fdx_antiC-bd"/>
</dbReference>
<dbReference type="SUPFAM" id="SSF56037">
    <property type="entry name" value="PheT/TilS domain"/>
    <property type="match status" value="1"/>
</dbReference>
<accession>A0A1G5X106</accession>
<keyword evidence="21" id="KW-1185">Reference proteome</keyword>
<evidence type="ECO:0000256" key="9">
    <source>
        <dbReference type="ARBA" id="ARBA00022840"/>
    </source>
</evidence>
<keyword evidence="11 16" id="KW-0694">RNA-binding</keyword>
<dbReference type="GO" id="GO:0000049">
    <property type="term" value="F:tRNA binding"/>
    <property type="evidence" value="ECO:0007669"/>
    <property type="project" value="UniProtKB-UniRule"/>
</dbReference>
<feature type="binding site" evidence="15">
    <location>
        <position position="472"/>
    </location>
    <ligand>
        <name>Mg(2+)</name>
        <dbReference type="ChEBI" id="CHEBI:18420"/>
        <note>shared with alpha subunit</note>
    </ligand>
</feature>
<dbReference type="InterPro" id="IPR005146">
    <property type="entry name" value="B3/B4_tRNA-bd"/>
</dbReference>
<dbReference type="SMART" id="SM00873">
    <property type="entry name" value="B3_4"/>
    <property type="match status" value="1"/>
</dbReference>
<dbReference type="PROSITE" id="PS51483">
    <property type="entry name" value="B5"/>
    <property type="match status" value="1"/>
</dbReference>
<dbReference type="Pfam" id="PF03484">
    <property type="entry name" value="B5"/>
    <property type="match status" value="1"/>
</dbReference>
<comment type="subcellular location">
    <subcellularLocation>
        <location evidence="1 15">Cytoplasm</location>
    </subcellularLocation>
</comment>
<dbReference type="SUPFAM" id="SSF50249">
    <property type="entry name" value="Nucleic acid-binding proteins"/>
    <property type="match status" value="1"/>
</dbReference>
<feature type="binding site" evidence="15">
    <location>
        <position position="469"/>
    </location>
    <ligand>
        <name>Mg(2+)</name>
        <dbReference type="ChEBI" id="CHEBI:18420"/>
        <note>shared with alpha subunit</note>
    </ligand>
</feature>
<dbReference type="GO" id="GO:0000287">
    <property type="term" value="F:magnesium ion binding"/>
    <property type="evidence" value="ECO:0007669"/>
    <property type="project" value="UniProtKB-UniRule"/>
</dbReference>
<keyword evidence="5 16" id="KW-0820">tRNA-binding</keyword>
<dbReference type="Pfam" id="PF03483">
    <property type="entry name" value="B3_4"/>
    <property type="match status" value="1"/>
</dbReference>
<dbReference type="PROSITE" id="PS50886">
    <property type="entry name" value="TRBD"/>
    <property type="match status" value="1"/>
</dbReference>
<dbReference type="STRING" id="279824.SAMN03080617_01491"/>
<dbReference type="Gene3D" id="3.30.56.10">
    <property type="match status" value="2"/>
</dbReference>
<dbReference type="InterPro" id="IPR045060">
    <property type="entry name" value="Phe-tRNA-ligase_IIc_bsu"/>
</dbReference>
<evidence type="ECO:0000256" key="5">
    <source>
        <dbReference type="ARBA" id="ARBA00022555"/>
    </source>
</evidence>
<feature type="domain" description="TRNA-binding" evidence="17">
    <location>
        <begin position="42"/>
        <end position="155"/>
    </location>
</feature>
<dbReference type="PANTHER" id="PTHR10947">
    <property type="entry name" value="PHENYLALANYL-TRNA SYNTHETASE BETA CHAIN AND LEUCINE-RICH REPEAT-CONTAINING PROTEIN 47"/>
    <property type="match status" value="1"/>
</dbReference>
<dbReference type="Gene3D" id="2.40.50.140">
    <property type="entry name" value="Nucleic acid-binding proteins"/>
    <property type="match status" value="1"/>
</dbReference>
<evidence type="ECO:0000256" key="6">
    <source>
        <dbReference type="ARBA" id="ARBA00022598"/>
    </source>
</evidence>
<dbReference type="SMART" id="SM00896">
    <property type="entry name" value="FDX-ACB"/>
    <property type="match status" value="1"/>
</dbReference>
<dbReference type="SUPFAM" id="SSF55681">
    <property type="entry name" value="Class II aaRS and biotin synthetases"/>
    <property type="match status" value="1"/>
</dbReference>
<evidence type="ECO:0000256" key="12">
    <source>
        <dbReference type="ARBA" id="ARBA00022917"/>
    </source>
</evidence>
<dbReference type="NCBIfam" id="NF045760">
    <property type="entry name" value="YtpR"/>
    <property type="match status" value="1"/>
</dbReference>
<comment type="similarity">
    <text evidence="2 15">Belongs to the phenylalanyl-tRNA synthetase beta subunit family. Type 1 subfamily.</text>
</comment>
<dbReference type="EC" id="6.1.1.20" evidence="15"/>
<organism evidence="20 21">
    <name type="scientific">Algoriphagus alkaliphilus</name>
    <dbReference type="NCBI Taxonomy" id="279824"/>
    <lineage>
        <taxon>Bacteria</taxon>
        <taxon>Pseudomonadati</taxon>
        <taxon>Bacteroidota</taxon>
        <taxon>Cytophagia</taxon>
        <taxon>Cytophagales</taxon>
        <taxon>Cyclobacteriaceae</taxon>
        <taxon>Algoriphagus</taxon>
    </lineage>
</organism>
<protein>
    <recommendedName>
        <fullName evidence="15">Phenylalanine--tRNA ligase beta subunit</fullName>
        <ecNumber evidence="15">6.1.1.20</ecNumber>
    </recommendedName>
    <alternativeName>
        <fullName evidence="15">Phenylalanyl-tRNA synthetase beta subunit</fullName>
        <shortName evidence="15">PheRS</shortName>
    </alternativeName>
</protein>
<dbReference type="Pfam" id="PF01588">
    <property type="entry name" value="tRNA_bind"/>
    <property type="match status" value="1"/>
</dbReference>
<evidence type="ECO:0000256" key="13">
    <source>
        <dbReference type="ARBA" id="ARBA00023146"/>
    </source>
</evidence>
<dbReference type="SUPFAM" id="SSF46955">
    <property type="entry name" value="Putative DNA-binding domain"/>
    <property type="match status" value="1"/>
</dbReference>
<evidence type="ECO:0000256" key="10">
    <source>
        <dbReference type="ARBA" id="ARBA00022842"/>
    </source>
</evidence>
<dbReference type="Gene3D" id="3.50.40.10">
    <property type="entry name" value="Phenylalanyl-trna Synthetase, Chain B, domain 3"/>
    <property type="match status" value="1"/>
</dbReference>
<dbReference type="InterPro" id="IPR009061">
    <property type="entry name" value="DNA-bd_dom_put_sf"/>
</dbReference>
<dbReference type="InterPro" id="IPR033714">
    <property type="entry name" value="tRNA_bind_bactPheRS"/>
</dbReference>
<dbReference type="InterPro" id="IPR020825">
    <property type="entry name" value="Phe-tRNA_synthase-like_B3/B4"/>
</dbReference>
<keyword evidence="7 15" id="KW-0479">Metal-binding</keyword>
<dbReference type="GO" id="GO:0009328">
    <property type="term" value="C:phenylalanine-tRNA ligase complex"/>
    <property type="evidence" value="ECO:0007669"/>
    <property type="project" value="TreeGrafter"/>
</dbReference>
<evidence type="ECO:0000256" key="4">
    <source>
        <dbReference type="ARBA" id="ARBA00022490"/>
    </source>
</evidence>
<dbReference type="InterPro" id="IPR036690">
    <property type="entry name" value="Fdx_antiC-bd_sf"/>
</dbReference>
<dbReference type="InterPro" id="IPR012340">
    <property type="entry name" value="NA-bd_OB-fold"/>
</dbReference>
<dbReference type="FunFam" id="2.40.50.140:FF:000045">
    <property type="entry name" value="Phenylalanine--tRNA ligase beta subunit"/>
    <property type="match status" value="1"/>
</dbReference>
<dbReference type="GO" id="GO:0005524">
    <property type="term" value="F:ATP binding"/>
    <property type="evidence" value="ECO:0007669"/>
    <property type="project" value="UniProtKB-UniRule"/>
</dbReference>
<dbReference type="PROSITE" id="PS51447">
    <property type="entry name" value="FDX_ACB"/>
    <property type="match status" value="1"/>
</dbReference>
<evidence type="ECO:0000256" key="16">
    <source>
        <dbReference type="PROSITE-ProRule" id="PRU00209"/>
    </source>
</evidence>
<dbReference type="PANTHER" id="PTHR10947:SF0">
    <property type="entry name" value="PHENYLALANINE--TRNA LIGASE BETA SUBUNIT"/>
    <property type="match status" value="1"/>
</dbReference>
<evidence type="ECO:0000259" key="18">
    <source>
        <dbReference type="PROSITE" id="PS51447"/>
    </source>
</evidence>
<dbReference type="HAMAP" id="MF_00283">
    <property type="entry name" value="Phe_tRNA_synth_beta1"/>
    <property type="match status" value="1"/>
</dbReference>
<feature type="binding site" evidence="15">
    <location>
        <position position="473"/>
    </location>
    <ligand>
        <name>Mg(2+)</name>
        <dbReference type="ChEBI" id="CHEBI:18420"/>
        <note>shared with alpha subunit</note>
    </ligand>
</feature>
<dbReference type="FunFam" id="3.30.70.380:FF:000001">
    <property type="entry name" value="Phenylalanine--tRNA ligase beta subunit"/>
    <property type="match status" value="1"/>
</dbReference>
<feature type="binding site" evidence="15">
    <location>
        <position position="463"/>
    </location>
    <ligand>
        <name>Mg(2+)</name>
        <dbReference type="ChEBI" id="CHEBI:18420"/>
        <note>shared with alpha subunit</note>
    </ligand>
</feature>
<feature type="domain" description="B5" evidence="19">
    <location>
        <begin position="409"/>
        <end position="485"/>
    </location>
</feature>
<evidence type="ECO:0000259" key="19">
    <source>
        <dbReference type="PROSITE" id="PS51483"/>
    </source>
</evidence>
<sequence>MKISINRLKKYISLPESPEEIAVLLTRSGLEVEAVEEFVSVRGGLEGVVIGEVLTCEKHPDADKLSLTTVDIGTGTPSHIVCGAPNVVSGQKVVVATVGAKLYPSEGEPFEIKKAKIRGQVSEGMICAEDEIGLGKSHAGIMVLDTDLPNGTPASEYFEVSQDHVLEIGLTPNRADAASHLGVARDLKALLGRSVYLPEENSLISEISGTIVTVEVKNSVDCPRYAGVVMSDLKVGPSPQWLQNFLRSLDLEPINNIVDITNFILHDLGQPLHAFDADKISSGKIIVGKLPKGTPFVTLDGKERKLSGEELMICDPTGGMCIAGIFGGNHSGVSDQTTSIFLESAYFSPDVVRKGSQFHGLKTDASFRFERGTDPNMPVYALKRAVALLEEFAGGKVASEIIDLYPDPVQDSVIGVNYGHVNRLIGKKIAPSEVKSILESLDINVENETKDGFTAIVKPYRVDVTREADIIEEILRIYGFHQVELSENLKTDYLAEHPVKDLNKLQYRMTEMLAGQGYFEMITNSLTKPVYAEKSGFVDSAVNVEIFNKLSEDLGVMRQTLLFNGLEVLAHNINRRQTDLKCFEFGTVYQKTAEGYKEGRRLAIFHSGNRSSESWIEPEKPFGFSDLYATVERILERLNIEVGQVSMNESAPFSYGLTLKLGEKVLGTVGLVDEKILKLAEVRQDVWFVELDWDLLTKKASGLKKFQEISKFPEVRRDLSLVIDKAVTYDQVKSVAEKAGGKLVRKIGVFDVYQGDKIDSGKKAYALSFHLQDQENTLTDKVIEKTMSKLIQAFQEQVGAIIRS</sequence>
<dbReference type="Pfam" id="PF17759">
    <property type="entry name" value="tRNA_synthFbeta"/>
    <property type="match status" value="1"/>
</dbReference>
<dbReference type="InterPro" id="IPR002547">
    <property type="entry name" value="tRNA-bd_dom"/>
</dbReference>
<dbReference type="InterPro" id="IPR004532">
    <property type="entry name" value="Phe-tRNA-ligase_IIc_bsu_bact"/>
</dbReference>
<dbReference type="RefSeq" id="WP_092729311.1">
    <property type="nucleotide sequence ID" value="NZ_FMXE01000008.1"/>
</dbReference>
<comment type="catalytic activity">
    <reaction evidence="14 15">
        <text>tRNA(Phe) + L-phenylalanine + ATP = L-phenylalanyl-tRNA(Phe) + AMP + diphosphate + H(+)</text>
        <dbReference type="Rhea" id="RHEA:19413"/>
        <dbReference type="Rhea" id="RHEA-COMP:9668"/>
        <dbReference type="Rhea" id="RHEA-COMP:9699"/>
        <dbReference type="ChEBI" id="CHEBI:15378"/>
        <dbReference type="ChEBI" id="CHEBI:30616"/>
        <dbReference type="ChEBI" id="CHEBI:33019"/>
        <dbReference type="ChEBI" id="CHEBI:58095"/>
        <dbReference type="ChEBI" id="CHEBI:78442"/>
        <dbReference type="ChEBI" id="CHEBI:78531"/>
        <dbReference type="ChEBI" id="CHEBI:456215"/>
        <dbReference type="EC" id="6.1.1.20"/>
    </reaction>
</comment>
<dbReference type="GO" id="GO:0004826">
    <property type="term" value="F:phenylalanine-tRNA ligase activity"/>
    <property type="evidence" value="ECO:0007669"/>
    <property type="project" value="UniProtKB-UniRule"/>
</dbReference>
<dbReference type="InterPro" id="IPR045864">
    <property type="entry name" value="aa-tRNA-synth_II/BPL/LPL"/>
</dbReference>
<dbReference type="CDD" id="cd02796">
    <property type="entry name" value="tRNA_bind_bactPheRS"/>
    <property type="match status" value="1"/>
</dbReference>
<evidence type="ECO:0000313" key="21">
    <source>
        <dbReference type="Proteomes" id="UP000198756"/>
    </source>
</evidence>
<dbReference type="CDD" id="cd00769">
    <property type="entry name" value="PheRS_beta_core"/>
    <property type="match status" value="1"/>
</dbReference>
<keyword evidence="12 15" id="KW-0648">Protein biosynthesis</keyword>
<evidence type="ECO:0000256" key="8">
    <source>
        <dbReference type="ARBA" id="ARBA00022741"/>
    </source>
</evidence>
<evidence type="ECO:0000256" key="7">
    <source>
        <dbReference type="ARBA" id="ARBA00022723"/>
    </source>
</evidence>
<dbReference type="Gene3D" id="3.30.70.380">
    <property type="entry name" value="Ferrodoxin-fold anticodon-binding domain"/>
    <property type="match status" value="1"/>
</dbReference>
<dbReference type="Proteomes" id="UP000198756">
    <property type="component" value="Unassembled WGS sequence"/>
</dbReference>
<gene>
    <name evidence="15" type="primary">pheT</name>
    <name evidence="20" type="ORF">SAMN03080617_01491</name>
</gene>
<keyword evidence="8 15" id="KW-0547">Nucleotide-binding</keyword>
<dbReference type="InterPro" id="IPR005147">
    <property type="entry name" value="tRNA_synthase_B5-dom"/>
</dbReference>
<dbReference type="NCBIfam" id="TIGR00472">
    <property type="entry name" value="pheT_bact"/>
    <property type="match status" value="1"/>
</dbReference>
<keyword evidence="10 15" id="KW-0460">Magnesium</keyword>
<proteinExistence type="inferred from homology"/>
<comment type="cofactor">
    <cofactor evidence="15">
        <name>Mg(2+)</name>
        <dbReference type="ChEBI" id="CHEBI:18420"/>
    </cofactor>
    <text evidence="15">Binds 2 magnesium ions per tetramer.</text>
</comment>
<evidence type="ECO:0000313" key="20">
    <source>
        <dbReference type="EMBL" id="SDA64083.1"/>
    </source>
</evidence>